<comment type="caution">
    <text evidence="5">The sequence shown here is derived from an EMBL/GenBank/DDBJ whole genome shotgun (WGS) entry which is preliminary data.</text>
</comment>
<dbReference type="InterPro" id="IPR007699">
    <property type="entry name" value="SGS_dom"/>
</dbReference>
<evidence type="ECO:0000256" key="1">
    <source>
        <dbReference type="ARBA" id="ARBA00008509"/>
    </source>
</evidence>
<organism evidence="5 6">
    <name type="scientific">Geranomyces variabilis</name>
    <dbReference type="NCBI Taxonomy" id="109894"/>
    <lineage>
        <taxon>Eukaryota</taxon>
        <taxon>Fungi</taxon>
        <taxon>Fungi incertae sedis</taxon>
        <taxon>Chytridiomycota</taxon>
        <taxon>Chytridiomycota incertae sedis</taxon>
        <taxon>Chytridiomycetes</taxon>
        <taxon>Spizellomycetales</taxon>
        <taxon>Powellomycetaceae</taxon>
        <taxon>Geranomyces</taxon>
    </lineage>
</organism>
<sequence>MTSDDDPSTLLVSANELFLDEQYAPARDLYTRVLAATPSTVDTLLKRATCNHNLAAFEAALADARAAIKVATTPVAAGKAHLRAGMAALELGKVQDATEAFVEAGRAGVPAADKWIEKCVARGGKVPAPPVPASSQQFESSPSQSSSAPTAPTLIPAAASFLPPSKIRHEWYQTDAFIIISVFIKNVDSSAATINFASRAISVSVKLPAAGSAYSLELDPLLHDIIPGESQFAVMKTKIEIKAKKAVAGIRWAELEGEEDAAVPAGKVVGVAASEDVKAYPSSSKKHTNWDAIAKETDDDKPEGEAALNALFQSIYKDATPDTRRAMMKSYVESSGTCLSTNWDEISQKKTEVTPPEGMVAKKFEM</sequence>
<dbReference type="GO" id="GO:0005737">
    <property type="term" value="C:cytoplasm"/>
    <property type="evidence" value="ECO:0007669"/>
    <property type="project" value="UniProtKB-ARBA"/>
</dbReference>
<protein>
    <submittedName>
        <fullName evidence="5">Cochaperone protein</fullName>
    </submittedName>
</protein>
<dbReference type="GO" id="GO:0051087">
    <property type="term" value="F:protein-folding chaperone binding"/>
    <property type="evidence" value="ECO:0007669"/>
    <property type="project" value="InterPro"/>
</dbReference>
<dbReference type="AlphaFoldDB" id="A0AAD5TLY6"/>
<evidence type="ECO:0000259" key="3">
    <source>
        <dbReference type="PROSITE" id="PS51048"/>
    </source>
</evidence>
<dbReference type="EMBL" id="JADGJQ010000015">
    <property type="protein sequence ID" value="KAJ3180667.1"/>
    <property type="molecule type" value="Genomic_DNA"/>
</dbReference>
<dbReference type="Pfam" id="PF04969">
    <property type="entry name" value="CS"/>
    <property type="match status" value="1"/>
</dbReference>
<dbReference type="InterPro" id="IPR044563">
    <property type="entry name" value="Sgt1-like"/>
</dbReference>
<evidence type="ECO:0000259" key="4">
    <source>
        <dbReference type="PROSITE" id="PS51203"/>
    </source>
</evidence>
<dbReference type="PROSITE" id="PS51203">
    <property type="entry name" value="CS"/>
    <property type="match status" value="1"/>
</dbReference>
<feature type="region of interest" description="Disordered" evidence="2">
    <location>
        <begin position="127"/>
        <end position="150"/>
    </location>
</feature>
<evidence type="ECO:0000313" key="5">
    <source>
        <dbReference type="EMBL" id="KAJ3180667.1"/>
    </source>
</evidence>
<dbReference type="FunFam" id="2.60.40.790:FF:000012">
    <property type="entry name" value="SGT1 homolog, MIS12 kinetochore complex assembly cochaperone"/>
    <property type="match status" value="1"/>
</dbReference>
<dbReference type="InterPro" id="IPR008978">
    <property type="entry name" value="HSP20-like_chaperone"/>
</dbReference>
<dbReference type="Pfam" id="PF05002">
    <property type="entry name" value="SGS"/>
    <property type="match status" value="1"/>
</dbReference>
<feature type="compositionally biased region" description="Low complexity" evidence="2">
    <location>
        <begin position="133"/>
        <end position="150"/>
    </location>
</feature>
<dbReference type="PROSITE" id="PS51048">
    <property type="entry name" value="SGS"/>
    <property type="match status" value="1"/>
</dbReference>
<feature type="domain" description="CS" evidence="4">
    <location>
        <begin position="164"/>
        <end position="256"/>
    </location>
</feature>
<dbReference type="Gene3D" id="1.25.40.10">
    <property type="entry name" value="Tetratricopeptide repeat domain"/>
    <property type="match status" value="1"/>
</dbReference>
<keyword evidence="6" id="KW-1185">Reference proteome</keyword>
<proteinExistence type="inferred from homology"/>
<feature type="domain" description="SGS" evidence="3">
    <location>
        <begin position="279"/>
        <end position="366"/>
    </location>
</feature>
<dbReference type="Proteomes" id="UP001212152">
    <property type="component" value="Unassembled WGS sequence"/>
</dbReference>
<dbReference type="SUPFAM" id="SSF48452">
    <property type="entry name" value="TPR-like"/>
    <property type="match status" value="1"/>
</dbReference>
<dbReference type="SUPFAM" id="SSF49764">
    <property type="entry name" value="HSP20-like chaperones"/>
    <property type="match status" value="1"/>
</dbReference>
<name>A0AAD5TLY6_9FUNG</name>
<gene>
    <name evidence="5" type="primary">SGT1</name>
    <name evidence="5" type="ORF">HDU87_001780</name>
</gene>
<evidence type="ECO:0000313" key="6">
    <source>
        <dbReference type="Proteomes" id="UP001212152"/>
    </source>
</evidence>
<comment type="similarity">
    <text evidence="1">Belongs to the SGT1 family.</text>
</comment>
<evidence type="ECO:0000256" key="2">
    <source>
        <dbReference type="SAM" id="MobiDB-lite"/>
    </source>
</evidence>
<dbReference type="PANTHER" id="PTHR45862">
    <property type="entry name" value="PROTEIN SGT1 HOMOLOG"/>
    <property type="match status" value="1"/>
</dbReference>
<dbReference type="InterPro" id="IPR007052">
    <property type="entry name" value="CS_dom"/>
</dbReference>
<dbReference type="InterPro" id="IPR011990">
    <property type="entry name" value="TPR-like_helical_dom_sf"/>
</dbReference>
<reference evidence="5" key="1">
    <citation type="submission" date="2020-05" db="EMBL/GenBank/DDBJ databases">
        <title>Phylogenomic resolution of chytrid fungi.</title>
        <authorList>
            <person name="Stajich J.E."/>
            <person name="Amses K."/>
            <person name="Simmons R."/>
            <person name="Seto K."/>
            <person name="Myers J."/>
            <person name="Bonds A."/>
            <person name="Quandt C.A."/>
            <person name="Barry K."/>
            <person name="Liu P."/>
            <person name="Grigoriev I."/>
            <person name="Longcore J.E."/>
            <person name="James T.Y."/>
        </authorList>
    </citation>
    <scope>NUCLEOTIDE SEQUENCE</scope>
    <source>
        <strain evidence="5">JEL0379</strain>
    </source>
</reference>
<accession>A0AAD5TLY6</accession>
<dbReference type="Gene3D" id="2.60.40.790">
    <property type="match status" value="1"/>
</dbReference>